<dbReference type="EMBL" id="CAJEWN010000729">
    <property type="protein sequence ID" value="CAD2189063.1"/>
    <property type="molecule type" value="Genomic_DNA"/>
</dbReference>
<evidence type="ECO:0000313" key="3">
    <source>
        <dbReference type="Proteomes" id="UP000580250"/>
    </source>
</evidence>
<dbReference type="Proteomes" id="UP000580250">
    <property type="component" value="Unassembled WGS sequence"/>
</dbReference>
<dbReference type="InterPro" id="IPR002347">
    <property type="entry name" value="SDR_fam"/>
</dbReference>
<evidence type="ECO:0000256" key="1">
    <source>
        <dbReference type="SAM" id="MobiDB-lite"/>
    </source>
</evidence>
<dbReference type="Pfam" id="PF00106">
    <property type="entry name" value="adh_short"/>
    <property type="match status" value="1"/>
</dbReference>
<dbReference type="PRINTS" id="PR00081">
    <property type="entry name" value="GDHRDH"/>
</dbReference>
<sequence>MIWGGNTIGEEDEDDETIQDNNNNNHELTASNQIYPVKSPPIGSRFIGKVAIITESNCAIDRATAILLGKEGAKVTIHGTVEKELRETIVKMVRAGISQDNILVVQGVIENDQTLKNLVDKTYNKFGRIDILVNSAGAIGRTQGSNSPASSISNKLKHNINRQNSGSVDSDREENDLLEDDGKPSGSFRNSLASRRRSSHFDSHFDTLFNINLKSITKLTRLCVPYLEKQKGAVVNVSSFGGQQQFSDYAYYNTSRVALDNYCRSIAIKYAKKNVRVNNVSPGFITSESADEESTVNKVLLLILIPPPFKKNFFFFQVLFKLDKRTRPHGKGGTAEEIAKVIAFLASDDASYVTGATIVADGAVSIFSKPADFFLKNFFKK</sequence>
<dbReference type="AlphaFoldDB" id="A0A6V7WPY2"/>
<dbReference type="SUPFAM" id="SSF51735">
    <property type="entry name" value="NAD(P)-binding Rossmann-fold domains"/>
    <property type="match status" value="1"/>
</dbReference>
<feature type="compositionally biased region" description="Polar residues" evidence="1">
    <location>
        <begin position="142"/>
        <end position="154"/>
    </location>
</feature>
<dbReference type="OrthoDB" id="47007at2759"/>
<dbReference type="Pfam" id="PF13561">
    <property type="entry name" value="adh_short_C2"/>
    <property type="match status" value="1"/>
</dbReference>
<feature type="region of interest" description="Disordered" evidence="1">
    <location>
        <begin position="141"/>
        <end position="193"/>
    </location>
</feature>
<organism evidence="2 3">
    <name type="scientific">Meloidogyne enterolobii</name>
    <name type="common">Root-knot nematode worm</name>
    <name type="synonym">Meloidogyne mayaguensis</name>
    <dbReference type="NCBI Taxonomy" id="390850"/>
    <lineage>
        <taxon>Eukaryota</taxon>
        <taxon>Metazoa</taxon>
        <taxon>Ecdysozoa</taxon>
        <taxon>Nematoda</taxon>
        <taxon>Chromadorea</taxon>
        <taxon>Rhabditida</taxon>
        <taxon>Tylenchina</taxon>
        <taxon>Tylenchomorpha</taxon>
        <taxon>Tylenchoidea</taxon>
        <taxon>Meloidogynidae</taxon>
        <taxon>Meloidogyninae</taxon>
        <taxon>Meloidogyne</taxon>
    </lineage>
</organism>
<reference evidence="2 3" key="1">
    <citation type="submission" date="2020-08" db="EMBL/GenBank/DDBJ databases">
        <authorList>
            <person name="Koutsovoulos G."/>
            <person name="Danchin GJ E."/>
        </authorList>
    </citation>
    <scope>NUCLEOTIDE SEQUENCE [LARGE SCALE GENOMIC DNA]</scope>
</reference>
<dbReference type="PANTHER" id="PTHR44115">
    <property type="entry name" value="PROTEIN CBG09704"/>
    <property type="match status" value="1"/>
</dbReference>
<protein>
    <submittedName>
        <fullName evidence="2">Uncharacterized protein</fullName>
    </submittedName>
</protein>
<dbReference type="InterPro" id="IPR036291">
    <property type="entry name" value="NAD(P)-bd_dom_sf"/>
</dbReference>
<feature type="compositionally biased region" description="Acidic residues" evidence="1">
    <location>
        <begin position="9"/>
        <end position="18"/>
    </location>
</feature>
<gene>
    <name evidence="2" type="ORF">MENT_LOCUS41760</name>
</gene>
<dbReference type="Gene3D" id="3.40.50.720">
    <property type="entry name" value="NAD(P)-binding Rossmann-like Domain"/>
    <property type="match status" value="1"/>
</dbReference>
<comment type="caution">
    <text evidence="2">The sequence shown here is derived from an EMBL/GenBank/DDBJ whole genome shotgun (WGS) entry which is preliminary data.</text>
</comment>
<dbReference type="PANTHER" id="PTHR44115:SF4">
    <property type="entry name" value="OXIDOREDUCTASE"/>
    <property type="match status" value="1"/>
</dbReference>
<proteinExistence type="predicted"/>
<evidence type="ECO:0000313" key="2">
    <source>
        <dbReference type="EMBL" id="CAD2189063.1"/>
    </source>
</evidence>
<accession>A0A6V7WPY2</accession>
<feature type="region of interest" description="Disordered" evidence="1">
    <location>
        <begin position="1"/>
        <end position="31"/>
    </location>
</feature>
<name>A0A6V7WPY2_MELEN</name>